<keyword evidence="11" id="KW-1185">Reference proteome</keyword>
<dbReference type="Proteomes" id="UP001627154">
    <property type="component" value="Unassembled WGS sequence"/>
</dbReference>
<proteinExistence type="inferred from homology"/>
<feature type="chain" id="PRO_5044815951" description="Acid sphingomyelinase-like phosphodiesterase 3b" evidence="7">
    <location>
        <begin position="18"/>
        <end position="503"/>
    </location>
</feature>
<organism evidence="10 11">
    <name type="scientific">Trichogramma kaykai</name>
    <dbReference type="NCBI Taxonomy" id="54128"/>
    <lineage>
        <taxon>Eukaryota</taxon>
        <taxon>Metazoa</taxon>
        <taxon>Ecdysozoa</taxon>
        <taxon>Arthropoda</taxon>
        <taxon>Hexapoda</taxon>
        <taxon>Insecta</taxon>
        <taxon>Pterygota</taxon>
        <taxon>Neoptera</taxon>
        <taxon>Endopterygota</taxon>
        <taxon>Hymenoptera</taxon>
        <taxon>Apocrita</taxon>
        <taxon>Proctotrupomorpha</taxon>
        <taxon>Chalcidoidea</taxon>
        <taxon>Trichogrammatidae</taxon>
        <taxon>Trichogramma</taxon>
    </lineage>
</organism>
<accession>A0ABD2W2J3</accession>
<dbReference type="EMBL" id="JBJJXI010000137">
    <property type="protein sequence ID" value="KAL3387352.1"/>
    <property type="molecule type" value="Genomic_DNA"/>
</dbReference>
<comment type="caution">
    <text evidence="10">The sequence shown here is derived from an EMBL/GenBank/DDBJ whole genome shotgun (WGS) entry which is preliminary data.</text>
</comment>
<evidence type="ECO:0000256" key="7">
    <source>
        <dbReference type="SAM" id="SignalP"/>
    </source>
</evidence>
<comment type="subcellular location">
    <subcellularLocation>
        <location evidence="1">Secreted</location>
    </subcellularLocation>
</comment>
<evidence type="ECO:0000256" key="3">
    <source>
        <dbReference type="ARBA" id="ARBA00022525"/>
    </source>
</evidence>
<feature type="region of interest" description="Disordered" evidence="6">
    <location>
        <begin position="45"/>
        <end position="65"/>
    </location>
</feature>
<evidence type="ECO:0000256" key="1">
    <source>
        <dbReference type="ARBA" id="ARBA00004613"/>
    </source>
</evidence>
<keyword evidence="7" id="KW-0732">Signal</keyword>
<evidence type="ECO:0000256" key="2">
    <source>
        <dbReference type="ARBA" id="ARBA00008234"/>
    </source>
</evidence>
<evidence type="ECO:0000313" key="10">
    <source>
        <dbReference type="EMBL" id="KAL3387352.1"/>
    </source>
</evidence>
<dbReference type="GO" id="GO:0016787">
    <property type="term" value="F:hydrolase activity"/>
    <property type="evidence" value="ECO:0007669"/>
    <property type="project" value="UniProtKB-KW"/>
</dbReference>
<feature type="domain" description="Calcineurin-like phosphoesterase" evidence="8">
    <location>
        <begin position="22"/>
        <end position="311"/>
    </location>
</feature>
<dbReference type="PANTHER" id="PTHR10340">
    <property type="entry name" value="SPHINGOMYELIN PHOSPHODIESTERASE"/>
    <property type="match status" value="1"/>
</dbReference>
<evidence type="ECO:0000259" key="9">
    <source>
        <dbReference type="Pfam" id="PF19272"/>
    </source>
</evidence>
<sequence length="503" mass="56316">MFRDYVVLLSWLCTVSCKEGYFWHIGDIHYDPTYSIQSNGDGSKCLNSRGSEESNGGGGGAGHSSRLNGRGSSGGLYGHYDCDSSWALVDSAAKAMKGIHLDSIEFILWTGDALARDEEMPLELRMQYLKNITDLLSHTFTGQFIFPVLGHDDVRLLNLSQIASLWSNWLPDEALVTLREYGYYMIEQRSKNYQIISLNTNLWLSGYSSGANVEARTGASSGYQRSISNSAQAAASTDPDPGGQWKWLDSVLRNASKAGKIVYIVGHTPPGVDDRNTGFSGLSDEHNAHYLQVVRQYSNIIKGQFFGHWHSDTFRIVYDDNNQPVSWIMISPSITPYRPGGPNNPGLRLYKFNIDSGEVLDYSQYYLNLAEANLGKRTNWRLEYNLREHYELAEVSALSLHDLADRFTQPNNHAFSRYYKANRVSLPRDIEEIWGCDRALSGLCALRHFCAVTRLNQRSYDKCVATYTLVLTQTGAASDNTPDGRQLVFWAVVSSAATFFGAR</sequence>
<dbReference type="InterPro" id="IPR029052">
    <property type="entry name" value="Metallo-depent_PP-like"/>
</dbReference>
<evidence type="ECO:0000256" key="6">
    <source>
        <dbReference type="SAM" id="MobiDB-lite"/>
    </source>
</evidence>
<keyword evidence="4" id="KW-0378">Hydrolase</keyword>
<evidence type="ECO:0000259" key="8">
    <source>
        <dbReference type="Pfam" id="PF00149"/>
    </source>
</evidence>
<gene>
    <name evidence="10" type="ORF">TKK_017307</name>
</gene>
<feature type="domain" description="Sphingomyelin phosphodiesterase C-terminal" evidence="9">
    <location>
        <begin position="324"/>
        <end position="467"/>
    </location>
</feature>
<name>A0ABD2W2J3_9HYME</name>
<dbReference type="AlphaFoldDB" id="A0ABD2W2J3"/>
<feature type="signal peptide" evidence="7">
    <location>
        <begin position="1"/>
        <end position="17"/>
    </location>
</feature>
<dbReference type="InterPro" id="IPR045473">
    <property type="entry name" value="ASM_C"/>
</dbReference>
<keyword evidence="3" id="KW-0964">Secreted</keyword>
<dbReference type="Pfam" id="PF00149">
    <property type="entry name" value="Metallophos"/>
    <property type="match status" value="1"/>
</dbReference>
<evidence type="ECO:0000256" key="5">
    <source>
        <dbReference type="ARBA" id="ARBA00023180"/>
    </source>
</evidence>
<dbReference type="PANTHER" id="PTHR10340:SF57">
    <property type="entry name" value="METALLOPHOS DOMAIN-CONTAINING PROTEIN"/>
    <property type="match status" value="1"/>
</dbReference>
<evidence type="ECO:0000313" key="11">
    <source>
        <dbReference type="Proteomes" id="UP001627154"/>
    </source>
</evidence>
<dbReference type="InterPro" id="IPR004843">
    <property type="entry name" value="Calcineurin-like_PHP"/>
</dbReference>
<comment type="similarity">
    <text evidence="2">Belongs to the acid sphingomyelinase family.</text>
</comment>
<keyword evidence="5" id="KW-0325">Glycoprotein</keyword>
<reference evidence="10 11" key="1">
    <citation type="journal article" date="2024" name="bioRxiv">
        <title>A reference genome for Trichogramma kaykai: A tiny desert-dwelling parasitoid wasp with competing sex-ratio distorters.</title>
        <authorList>
            <person name="Culotta J."/>
            <person name="Lindsey A.R."/>
        </authorList>
    </citation>
    <scope>NUCLEOTIDE SEQUENCE [LARGE SCALE GENOMIC DNA]</scope>
    <source>
        <strain evidence="10 11">KSX58</strain>
    </source>
</reference>
<dbReference type="Gene3D" id="3.60.21.10">
    <property type="match status" value="1"/>
</dbReference>
<evidence type="ECO:0000256" key="4">
    <source>
        <dbReference type="ARBA" id="ARBA00022801"/>
    </source>
</evidence>
<dbReference type="Pfam" id="PF19272">
    <property type="entry name" value="ASMase_C"/>
    <property type="match status" value="1"/>
</dbReference>
<evidence type="ECO:0008006" key="12">
    <source>
        <dbReference type="Google" id="ProtNLM"/>
    </source>
</evidence>
<dbReference type="SUPFAM" id="SSF56300">
    <property type="entry name" value="Metallo-dependent phosphatases"/>
    <property type="match status" value="1"/>
</dbReference>
<protein>
    <recommendedName>
        <fullName evidence="12">Acid sphingomyelinase-like phosphodiesterase 3b</fullName>
    </recommendedName>
</protein>
<dbReference type="GO" id="GO:0005576">
    <property type="term" value="C:extracellular region"/>
    <property type="evidence" value="ECO:0007669"/>
    <property type="project" value="UniProtKB-SubCell"/>
</dbReference>